<dbReference type="KEGG" id="rher:EHE19_000660"/>
<evidence type="ECO:0000313" key="1">
    <source>
        <dbReference type="EMBL" id="QNU67102.1"/>
    </source>
</evidence>
<organism evidence="1 2">
    <name type="scientific">Ruminiclostridium herbifermentans</name>
    <dbReference type="NCBI Taxonomy" id="2488810"/>
    <lineage>
        <taxon>Bacteria</taxon>
        <taxon>Bacillati</taxon>
        <taxon>Bacillota</taxon>
        <taxon>Clostridia</taxon>
        <taxon>Eubacteriales</taxon>
        <taxon>Oscillospiraceae</taxon>
        <taxon>Ruminiclostridium</taxon>
    </lineage>
</organism>
<evidence type="ECO:0000313" key="2">
    <source>
        <dbReference type="Proteomes" id="UP000306409"/>
    </source>
</evidence>
<gene>
    <name evidence="1" type="ORF">EHE19_000660</name>
</gene>
<keyword evidence="2" id="KW-1185">Reference proteome</keyword>
<sequence length="140" mass="15974">MTDIRNCRRCGRMYNYLGGPPICLDCKKADEEVFKRVKEYLYENPGATLSQVSLDCDVSVEKIKLFLKEGRLEITDGANIILECERCGKSINTGRYCEACQHEVTKDIAGVAPKVIEKPREALTEAKRREQGLRFLNKNR</sequence>
<dbReference type="Proteomes" id="UP000306409">
    <property type="component" value="Chromosome"/>
</dbReference>
<proteinExistence type="predicted"/>
<accession>A0A4U7JKQ4</accession>
<reference evidence="1 2" key="1">
    <citation type="submission" date="2020-09" db="EMBL/GenBank/DDBJ databases">
        <title>Characterization and genome sequencing of Ruminiclostridium sp. nov. MA18.</title>
        <authorList>
            <person name="Rettenmaier R."/>
            <person name="Kowollik M.-L."/>
            <person name="Liebl W."/>
            <person name="Zverlov V."/>
        </authorList>
    </citation>
    <scope>NUCLEOTIDE SEQUENCE [LARGE SCALE GENOMIC DNA]</scope>
    <source>
        <strain evidence="1 2">MA18</strain>
    </source>
</reference>
<dbReference type="RefSeq" id="WP_137697168.1">
    <property type="nucleotide sequence ID" value="NZ_CP061336.1"/>
</dbReference>
<dbReference type="AlphaFoldDB" id="A0A4U7JKQ4"/>
<dbReference type="OrthoDB" id="1739831at2"/>
<name>A0A4U7JKQ4_9FIRM</name>
<dbReference type="EMBL" id="CP061336">
    <property type="protein sequence ID" value="QNU67102.1"/>
    <property type="molecule type" value="Genomic_DNA"/>
</dbReference>
<protein>
    <submittedName>
        <fullName evidence="1">MerR family transcriptional regulator</fullName>
    </submittedName>
</protein>